<dbReference type="PANTHER" id="PTHR34836:SF7">
    <property type="entry name" value="RECEPTOR LIGAND BINDING REGION DOMAIN-CONTAINING PROTEIN"/>
    <property type="match status" value="1"/>
</dbReference>
<evidence type="ECO:0000256" key="5">
    <source>
        <dbReference type="SAM" id="SignalP"/>
    </source>
</evidence>
<dbReference type="Pfam" id="PF01094">
    <property type="entry name" value="ANF_receptor"/>
    <property type="match status" value="1"/>
</dbReference>
<keyword evidence="3" id="KW-1133">Transmembrane helix</keyword>
<proteinExistence type="predicted"/>
<dbReference type="FunFam" id="3.40.50.2300:FF:000081">
    <property type="entry name" value="Glutamate receptor"/>
    <property type="match status" value="1"/>
</dbReference>
<feature type="domain" description="Receptor ligand binding region" evidence="6">
    <location>
        <begin position="46"/>
        <end position="363"/>
    </location>
</feature>
<dbReference type="Gene3D" id="3.40.50.2300">
    <property type="match status" value="2"/>
</dbReference>
<accession>A0A5J4ZN88</accession>
<dbReference type="InterPro" id="IPR028082">
    <property type="entry name" value="Peripla_BP_I"/>
</dbReference>
<dbReference type="Proteomes" id="UP000325577">
    <property type="component" value="Linkage Group LG6"/>
</dbReference>
<keyword evidence="8" id="KW-1185">Reference proteome</keyword>
<reference evidence="7 8" key="1">
    <citation type="submission" date="2019-09" db="EMBL/GenBank/DDBJ databases">
        <title>A chromosome-level genome assembly of the Chinese tupelo Nyssa sinensis.</title>
        <authorList>
            <person name="Yang X."/>
            <person name="Kang M."/>
            <person name="Yang Y."/>
            <person name="Xiong H."/>
            <person name="Wang M."/>
            <person name="Zhang Z."/>
            <person name="Wang Z."/>
            <person name="Wu H."/>
            <person name="Ma T."/>
            <person name="Liu J."/>
            <person name="Xi Z."/>
        </authorList>
    </citation>
    <scope>NUCLEOTIDE SEQUENCE [LARGE SCALE GENOMIC DNA]</scope>
    <source>
        <strain evidence="7">J267</strain>
        <tissue evidence="7">Leaf</tissue>
    </source>
</reference>
<dbReference type="PANTHER" id="PTHR34836">
    <property type="entry name" value="OS06G0188250 PROTEIN"/>
    <property type="match status" value="1"/>
</dbReference>
<dbReference type="EMBL" id="CM018049">
    <property type="protein sequence ID" value="KAA8520040.1"/>
    <property type="molecule type" value="Genomic_DNA"/>
</dbReference>
<gene>
    <name evidence="7" type="ORF">F0562_014286</name>
</gene>
<dbReference type="SUPFAM" id="SSF53822">
    <property type="entry name" value="Periplasmic binding protein-like I"/>
    <property type="match status" value="1"/>
</dbReference>
<keyword evidence="5" id="KW-0732">Signal</keyword>
<evidence type="ECO:0000256" key="2">
    <source>
        <dbReference type="ARBA" id="ARBA00022692"/>
    </source>
</evidence>
<feature type="signal peptide" evidence="5">
    <location>
        <begin position="1"/>
        <end position="23"/>
    </location>
</feature>
<dbReference type="InterPro" id="IPR001828">
    <property type="entry name" value="ANF_lig-bd_rcpt"/>
</dbReference>
<dbReference type="AlphaFoldDB" id="A0A5J4ZN88"/>
<name>A0A5J4ZN88_9ASTE</name>
<evidence type="ECO:0000259" key="6">
    <source>
        <dbReference type="Pfam" id="PF01094"/>
    </source>
</evidence>
<evidence type="ECO:0000256" key="4">
    <source>
        <dbReference type="ARBA" id="ARBA00023136"/>
    </source>
</evidence>
<comment type="subcellular location">
    <subcellularLocation>
        <location evidence="1">Membrane</location>
    </subcellularLocation>
</comment>
<sequence length="365" mass="40543">MKSVLVKPLRILIWVLVSGYVHCQRTGVVNIGAVYTHNSVIGRVAKVAIETAVADVNGDPSILKDTQLKLIMEDVDCNVFMGAVKAFEVLEKEVVAIIGPLSSSVAHMISMIANSFQVPLLSFAATDSSLTSLQFPFFLRTTQTDSYQMAAMAELIYYYGWQNIIAIFVDNDYGRNGISVLEEELGKRMSKISHKVALPVQFNLSSVADLLNKSKLVGSCVYVVHANPNSGLTIFSVAQHLQMMTSNYVWLATDWLSTTLDSLSLVNGTLLHILQGVVGLRQHTPESSHKNAFLSRWKEFQKRGLVRSELITYGLNAYDSVWAVARSVDEFLNEYGNVTFSHKKMGNLPQEMYKTFDGGIFLLEK</sequence>
<evidence type="ECO:0000313" key="8">
    <source>
        <dbReference type="Proteomes" id="UP000325577"/>
    </source>
</evidence>
<feature type="chain" id="PRO_5023846150" description="Receptor ligand binding region domain-containing protein" evidence="5">
    <location>
        <begin position="24"/>
        <end position="365"/>
    </location>
</feature>
<dbReference type="InterPro" id="IPR015683">
    <property type="entry name" value="Ionotropic_Glu_rcpt"/>
</dbReference>
<evidence type="ECO:0000256" key="3">
    <source>
        <dbReference type="ARBA" id="ARBA00022989"/>
    </source>
</evidence>
<dbReference type="OrthoDB" id="5984008at2759"/>
<organism evidence="7 8">
    <name type="scientific">Nyssa sinensis</name>
    <dbReference type="NCBI Taxonomy" id="561372"/>
    <lineage>
        <taxon>Eukaryota</taxon>
        <taxon>Viridiplantae</taxon>
        <taxon>Streptophyta</taxon>
        <taxon>Embryophyta</taxon>
        <taxon>Tracheophyta</taxon>
        <taxon>Spermatophyta</taxon>
        <taxon>Magnoliopsida</taxon>
        <taxon>eudicotyledons</taxon>
        <taxon>Gunneridae</taxon>
        <taxon>Pentapetalae</taxon>
        <taxon>asterids</taxon>
        <taxon>Cornales</taxon>
        <taxon>Nyssaceae</taxon>
        <taxon>Nyssa</taxon>
    </lineage>
</organism>
<evidence type="ECO:0000256" key="1">
    <source>
        <dbReference type="ARBA" id="ARBA00004370"/>
    </source>
</evidence>
<keyword evidence="4" id="KW-0472">Membrane</keyword>
<dbReference type="PRINTS" id="PR01176">
    <property type="entry name" value="GABABRECEPTR"/>
</dbReference>
<dbReference type="GO" id="GO:0016020">
    <property type="term" value="C:membrane"/>
    <property type="evidence" value="ECO:0007669"/>
    <property type="project" value="UniProtKB-SubCell"/>
</dbReference>
<protein>
    <recommendedName>
        <fullName evidence="6">Receptor ligand binding region domain-containing protein</fullName>
    </recommendedName>
</protein>
<keyword evidence="2" id="KW-0812">Transmembrane</keyword>
<evidence type="ECO:0000313" key="7">
    <source>
        <dbReference type="EMBL" id="KAA8520040.1"/>
    </source>
</evidence>